<reference evidence="1" key="1">
    <citation type="submission" date="2023-10" db="EMBL/GenBank/DDBJ databases">
        <title>Amphibacter perezi, gen. nov., sp. nov. a novel taxa of the family Comamonadaceae, class Betaproteobacteria isolated from the skin microbiota of Pelophylax perezi from different populations.</title>
        <authorList>
            <person name="Costa S."/>
            <person name="Proenca D.N."/>
            <person name="Lopes I."/>
            <person name="Morais P.V."/>
        </authorList>
    </citation>
    <scope>NUCLEOTIDE SEQUENCE</scope>
    <source>
        <strain evidence="1">SL12-8</strain>
    </source>
</reference>
<comment type="caution">
    <text evidence="1">The sequence shown here is derived from an EMBL/GenBank/DDBJ whole genome shotgun (WGS) entry which is preliminary data.</text>
</comment>
<name>A0ACC6P5E7_9BURK</name>
<dbReference type="EC" id="2.7.1.2" evidence="1"/>
<dbReference type="EMBL" id="JAWDIE010000027">
    <property type="protein sequence ID" value="MEJ7139419.1"/>
    <property type="molecule type" value="Genomic_DNA"/>
</dbReference>
<organism evidence="1 2">
    <name type="scientific">Amphibiibacter pelophylacis</name>
    <dbReference type="NCBI Taxonomy" id="1799477"/>
    <lineage>
        <taxon>Bacteria</taxon>
        <taxon>Pseudomonadati</taxon>
        <taxon>Pseudomonadota</taxon>
        <taxon>Betaproteobacteria</taxon>
        <taxon>Burkholderiales</taxon>
        <taxon>Sphaerotilaceae</taxon>
        <taxon>Amphibiibacter</taxon>
    </lineage>
</organism>
<evidence type="ECO:0000313" key="1">
    <source>
        <dbReference type="EMBL" id="MEJ7139419.1"/>
    </source>
</evidence>
<gene>
    <name evidence="1" type="ORF">RV045_13420</name>
</gene>
<sequence>MTPNFPRLLGDVGGTNARFAWQDSPGASISHAAILPGQDFPTLLDAIRHYLAQQQLPQPAECCIGIANPIHGDIVRMTNHTWAFSISEMQQHLGLQRLLVINDFTALALSLPSLPEADRIQIGGTLPKPGGAIALLGAGTGLGVSGLVHSLDGHWTPLQGEGGHVTLAACDERESAVIAQLKTRFDHVSAERVLSGSGLVNLYTSLCQLDGVTPQPERSAADISACAVAAGSVLARPDEPHERLSIEAMDLFCRFLGTTAGNLALTLGAVGGVYIGGGIAPRLGDVFTTSRFRERFRGKGRFISYLDPIPVYLITAKSSPALLGAAQALEG</sequence>
<accession>A0ACC6P5E7</accession>
<keyword evidence="1" id="KW-0808">Transferase</keyword>
<proteinExistence type="predicted"/>
<protein>
    <submittedName>
        <fullName evidence="1">Glucokinase</fullName>
        <ecNumber evidence="1">2.7.1.2</ecNumber>
    </submittedName>
</protein>
<dbReference type="Proteomes" id="UP001364695">
    <property type="component" value="Unassembled WGS sequence"/>
</dbReference>
<evidence type="ECO:0000313" key="2">
    <source>
        <dbReference type="Proteomes" id="UP001364695"/>
    </source>
</evidence>
<keyword evidence="2" id="KW-1185">Reference proteome</keyword>